<reference evidence="1" key="1">
    <citation type="journal article" date="2012" name="Nat. Biotechnol.">
        <title>Reference genome sequence of the model plant Setaria.</title>
        <authorList>
            <person name="Bennetzen J.L."/>
            <person name="Schmutz J."/>
            <person name="Wang H."/>
            <person name="Percifield R."/>
            <person name="Hawkins J."/>
            <person name="Pontaroli A.C."/>
            <person name="Estep M."/>
            <person name="Feng L."/>
            <person name="Vaughn J.N."/>
            <person name="Grimwood J."/>
            <person name="Jenkins J."/>
            <person name="Barry K."/>
            <person name="Lindquist E."/>
            <person name="Hellsten U."/>
            <person name="Deshpande S."/>
            <person name="Wang X."/>
            <person name="Wu X."/>
            <person name="Mitros T."/>
            <person name="Triplett J."/>
            <person name="Yang X."/>
            <person name="Ye C.Y."/>
            <person name="Mauro-Herrera M."/>
            <person name="Wang L."/>
            <person name="Li P."/>
            <person name="Sharma M."/>
            <person name="Sharma R."/>
            <person name="Ronald P.C."/>
            <person name="Panaud O."/>
            <person name="Kellogg E.A."/>
            <person name="Brutnell T.P."/>
            <person name="Doust A.N."/>
            <person name="Tuskan G.A."/>
            <person name="Rokhsar D."/>
            <person name="Devos K.M."/>
        </authorList>
    </citation>
    <scope>NUCLEOTIDE SEQUENCE [LARGE SCALE GENOMIC DNA]</scope>
    <source>
        <strain evidence="1">Yugu1</strain>
    </source>
</reference>
<organism evidence="1">
    <name type="scientific">Setaria italica</name>
    <name type="common">Foxtail millet</name>
    <name type="synonym">Panicum italicum</name>
    <dbReference type="NCBI Taxonomy" id="4555"/>
    <lineage>
        <taxon>Eukaryota</taxon>
        <taxon>Viridiplantae</taxon>
        <taxon>Streptophyta</taxon>
        <taxon>Embryophyta</taxon>
        <taxon>Tracheophyta</taxon>
        <taxon>Spermatophyta</taxon>
        <taxon>Magnoliopsida</taxon>
        <taxon>Liliopsida</taxon>
        <taxon>Poales</taxon>
        <taxon>Poaceae</taxon>
        <taxon>PACMAD clade</taxon>
        <taxon>Panicoideae</taxon>
        <taxon>Panicodae</taxon>
        <taxon>Paniceae</taxon>
        <taxon>Cenchrinae</taxon>
        <taxon>Setaria</taxon>
    </lineage>
</organism>
<dbReference type="OrthoDB" id="2250022at2759"/>
<evidence type="ECO:0000313" key="1">
    <source>
        <dbReference type="EMBL" id="RCV32324.1"/>
    </source>
</evidence>
<dbReference type="EMBL" id="CM003533">
    <property type="protein sequence ID" value="RCV32324.1"/>
    <property type="molecule type" value="Genomic_DNA"/>
</dbReference>
<protein>
    <submittedName>
        <fullName evidence="1">Uncharacterized protein</fullName>
    </submittedName>
</protein>
<proteinExistence type="predicted"/>
<reference evidence="1" key="2">
    <citation type="submission" date="2015-07" db="EMBL/GenBank/DDBJ databases">
        <authorList>
            <person name="Noorani M."/>
        </authorList>
    </citation>
    <scope>NUCLEOTIDE SEQUENCE</scope>
    <source>
        <strain evidence="1">Yugu1</strain>
    </source>
</reference>
<dbReference type="STRING" id="4555.A0A368RQJ9"/>
<gene>
    <name evidence="1" type="ORF">SETIT_6G249800v2</name>
</gene>
<dbReference type="AlphaFoldDB" id="A0A368RQJ9"/>
<name>A0A368RQJ9_SETIT</name>
<sequence>MILFEPKAEKYKRRVAEEFGIPLFVQKIVNSGDINLITHTSVSEDKLNGTAVKHIFLIKVQNTDKVSLLLKLLKLSPIPLQIDSDCE</sequence>
<accession>A0A368RQJ9</accession>